<keyword evidence="1" id="KW-1133">Transmembrane helix</keyword>
<organism evidence="2">
    <name type="scientific">Rhizophora mucronata</name>
    <name type="common">Asiatic mangrove</name>
    <dbReference type="NCBI Taxonomy" id="61149"/>
    <lineage>
        <taxon>Eukaryota</taxon>
        <taxon>Viridiplantae</taxon>
        <taxon>Streptophyta</taxon>
        <taxon>Embryophyta</taxon>
        <taxon>Tracheophyta</taxon>
        <taxon>Spermatophyta</taxon>
        <taxon>Magnoliopsida</taxon>
        <taxon>eudicotyledons</taxon>
        <taxon>Gunneridae</taxon>
        <taxon>Pentapetalae</taxon>
        <taxon>rosids</taxon>
        <taxon>fabids</taxon>
        <taxon>Malpighiales</taxon>
        <taxon>Rhizophoraceae</taxon>
        <taxon>Rhizophora</taxon>
    </lineage>
</organism>
<name>A0A2P2MDN2_RHIMU</name>
<dbReference type="AlphaFoldDB" id="A0A2P2MDN2"/>
<proteinExistence type="predicted"/>
<protein>
    <submittedName>
        <fullName evidence="2">Uncharacterized protein</fullName>
    </submittedName>
</protein>
<sequence>MDCLVKFLLAFSFSICLFIIILTGKICPLFFCIQCCFILKYGSDLVCS</sequence>
<evidence type="ECO:0000313" key="2">
    <source>
        <dbReference type="EMBL" id="MBX28338.1"/>
    </source>
</evidence>
<reference evidence="2" key="1">
    <citation type="submission" date="2018-02" db="EMBL/GenBank/DDBJ databases">
        <title>Rhizophora mucronata_Transcriptome.</title>
        <authorList>
            <person name="Meera S.P."/>
            <person name="Sreeshan A."/>
            <person name="Augustine A."/>
        </authorList>
    </citation>
    <scope>NUCLEOTIDE SEQUENCE</scope>
    <source>
        <tissue evidence="2">Leaf</tissue>
    </source>
</reference>
<accession>A0A2P2MDN2</accession>
<keyword evidence="1" id="KW-0812">Transmembrane</keyword>
<keyword evidence="1" id="KW-0472">Membrane</keyword>
<evidence type="ECO:0000256" key="1">
    <source>
        <dbReference type="SAM" id="Phobius"/>
    </source>
</evidence>
<dbReference type="EMBL" id="GGEC01047854">
    <property type="protein sequence ID" value="MBX28338.1"/>
    <property type="molecule type" value="Transcribed_RNA"/>
</dbReference>
<feature type="transmembrane region" description="Helical" evidence="1">
    <location>
        <begin position="7"/>
        <end position="31"/>
    </location>
</feature>